<proteinExistence type="predicted"/>
<dbReference type="PRINTS" id="PR00111">
    <property type="entry name" value="ABHYDROLASE"/>
</dbReference>
<comment type="caution">
    <text evidence="3">The sequence shown here is derived from an EMBL/GenBank/DDBJ whole genome shotgun (WGS) entry which is preliminary data.</text>
</comment>
<reference evidence="3 4" key="1">
    <citation type="submission" date="2018-02" db="EMBL/GenBank/DDBJ databases">
        <authorList>
            <person name="Cohen D.B."/>
            <person name="Kent A.D."/>
        </authorList>
    </citation>
    <scope>NUCLEOTIDE SEQUENCE [LARGE SCALE GENOMIC DNA]</scope>
    <source>
        <strain evidence="3 4">CCAP 1448/3</strain>
    </source>
</reference>
<dbReference type="AlphaFoldDB" id="A0A2T1C992"/>
<dbReference type="PANTHER" id="PTHR12277:SF81">
    <property type="entry name" value="PROTEIN ABHD13"/>
    <property type="match status" value="1"/>
</dbReference>
<accession>A0A2T1C992</accession>
<keyword evidence="1" id="KW-0812">Transmembrane</keyword>
<dbReference type="InterPro" id="IPR022742">
    <property type="entry name" value="Hydrolase_4"/>
</dbReference>
<dbReference type="Proteomes" id="UP000238762">
    <property type="component" value="Unassembled WGS sequence"/>
</dbReference>
<evidence type="ECO:0000259" key="2">
    <source>
        <dbReference type="Pfam" id="PF12146"/>
    </source>
</evidence>
<feature type="domain" description="Serine aminopeptidase S33" evidence="2">
    <location>
        <begin position="79"/>
        <end position="193"/>
    </location>
</feature>
<dbReference type="Pfam" id="PF12146">
    <property type="entry name" value="Hydrolase_4"/>
    <property type="match status" value="1"/>
</dbReference>
<dbReference type="InterPro" id="IPR029058">
    <property type="entry name" value="AB_hydrolase_fold"/>
</dbReference>
<dbReference type="EMBL" id="PVWJ01000007">
    <property type="protein sequence ID" value="PSB04826.1"/>
    <property type="molecule type" value="Genomic_DNA"/>
</dbReference>
<sequence length="288" mass="32279">MRLKKLFIGVLGLGTTAYVLATLVLYFLQSKLIFIPSQVIETTPATFKLPYQEIWLPVKNSRGEVEKMHGWWLPSSQPNAKVLLYLHGNGLNIGANVAHANRFHKLGFSVLLMDYRGYGRSEGGFPTEASVYEDAATMWDYLVNQQRISPQNIFIYGHSLGGAIAVDLAAKHPNAAALIVESSFASIRKMVDYQPQYRFFPIDLILRNKFDSVTKVRSLKMPVLFFHGTVDTTIPYQMSEQLFAAAPEPKRLLLIPKAGHSNLADIAGKTYLQAVQKLIEQADYKSLN</sequence>
<feature type="transmembrane region" description="Helical" evidence="1">
    <location>
        <begin position="6"/>
        <end position="28"/>
    </location>
</feature>
<dbReference type="SUPFAM" id="SSF53474">
    <property type="entry name" value="alpha/beta-Hydrolases"/>
    <property type="match status" value="1"/>
</dbReference>
<keyword evidence="4" id="KW-1185">Reference proteome</keyword>
<keyword evidence="1" id="KW-0472">Membrane</keyword>
<evidence type="ECO:0000256" key="1">
    <source>
        <dbReference type="SAM" id="Phobius"/>
    </source>
</evidence>
<evidence type="ECO:0000313" key="4">
    <source>
        <dbReference type="Proteomes" id="UP000238762"/>
    </source>
</evidence>
<evidence type="ECO:0000313" key="3">
    <source>
        <dbReference type="EMBL" id="PSB04826.1"/>
    </source>
</evidence>
<dbReference type="OrthoDB" id="9776685at2"/>
<protein>
    <submittedName>
        <fullName evidence="3">Phospholipase</fullName>
    </submittedName>
</protein>
<gene>
    <name evidence="3" type="ORF">C7B64_02380</name>
</gene>
<dbReference type="RefSeq" id="WP_106287061.1">
    <property type="nucleotide sequence ID" value="NZ_CAWNTC010000151.1"/>
</dbReference>
<dbReference type="PANTHER" id="PTHR12277">
    <property type="entry name" value="ALPHA/BETA HYDROLASE DOMAIN-CONTAINING PROTEIN"/>
    <property type="match status" value="1"/>
</dbReference>
<organism evidence="3 4">
    <name type="scientific">Merismopedia glauca CCAP 1448/3</name>
    <dbReference type="NCBI Taxonomy" id="1296344"/>
    <lineage>
        <taxon>Bacteria</taxon>
        <taxon>Bacillati</taxon>
        <taxon>Cyanobacteriota</taxon>
        <taxon>Cyanophyceae</taxon>
        <taxon>Synechococcales</taxon>
        <taxon>Merismopediaceae</taxon>
        <taxon>Merismopedia</taxon>
    </lineage>
</organism>
<dbReference type="Gene3D" id="3.40.50.1820">
    <property type="entry name" value="alpha/beta hydrolase"/>
    <property type="match status" value="1"/>
</dbReference>
<keyword evidence="1" id="KW-1133">Transmembrane helix</keyword>
<name>A0A2T1C992_9CYAN</name>
<dbReference type="InterPro" id="IPR000073">
    <property type="entry name" value="AB_hydrolase_1"/>
</dbReference>
<reference evidence="3 4" key="2">
    <citation type="submission" date="2018-03" db="EMBL/GenBank/DDBJ databases">
        <title>The ancient ancestry and fast evolution of plastids.</title>
        <authorList>
            <person name="Moore K.R."/>
            <person name="Magnabosco C."/>
            <person name="Momper L."/>
            <person name="Gold D.A."/>
            <person name="Bosak T."/>
            <person name="Fournier G.P."/>
        </authorList>
    </citation>
    <scope>NUCLEOTIDE SEQUENCE [LARGE SCALE GENOMIC DNA]</scope>
    <source>
        <strain evidence="3 4">CCAP 1448/3</strain>
    </source>
</reference>